<proteinExistence type="predicted"/>
<keyword evidence="4" id="KW-0206">Cytoskeleton</keyword>
<evidence type="ECO:0000256" key="1">
    <source>
        <dbReference type="ARBA" id="ARBA00004300"/>
    </source>
</evidence>
<evidence type="ECO:0000256" key="2">
    <source>
        <dbReference type="ARBA" id="ARBA00022490"/>
    </source>
</evidence>
<reference evidence="9" key="1">
    <citation type="submission" date="2021-01" db="EMBL/GenBank/DDBJ databases">
        <authorList>
            <person name="Corre E."/>
            <person name="Pelletier E."/>
            <person name="Niang G."/>
            <person name="Scheremetjew M."/>
            <person name="Finn R."/>
            <person name="Kale V."/>
            <person name="Holt S."/>
            <person name="Cochrane G."/>
            <person name="Meng A."/>
            <person name="Brown T."/>
            <person name="Cohen L."/>
        </authorList>
    </citation>
    <scope>NUCLEOTIDE SEQUENCE</scope>
    <source>
        <strain evidence="9">GSO104</strain>
    </source>
</reference>
<feature type="region of interest" description="Disordered" evidence="7">
    <location>
        <begin position="527"/>
        <end position="562"/>
    </location>
</feature>
<gene>
    <name evidence="9" type="ORF">DBRI00130_LOCUS18053</name>
</gene>
<feature type="compositionally biased region" description="Basic residues" evidence="7">
    <location>
        <begin position="89"/>
        <end position="100"/>
    </location>
</feature>
<keyword evidence="2" id="KW-0963">Cytoplasm</keyword>
<evidence type="ECO:0000313" key="9">
    <source>
        <dbReference type="EMBL" id="CAE4613264.1"/>
    </source>
</evidence>
<sequence>MTEFDRANPLFERARVPCDLIIHHPGNNNNVVSSHPSKKVVHYTLRILEGRRPIPGGTERAVRIELSDECNRFRSNAHHSSGSVTSCGSHRKKNAIKHGHQHEPSYQHHQNLTPSSSVGQQPPVMMMQNRPPPPIMQDSSGRGASQLLDQHTVAVMTGPIQLYELEVGETDFSELRRDQALLVDFSDFARSFVSLLTFCDLGEEETDSNNISAEPNISLSENTYNSGMNEVQGSQGVHSMSNQSMGSQWIGQTQHSSCFNSPGFDGAFTSPYRSTPIVSRYVCRLEDFSHPNSGGTCNNSSSGGGNWNNNTAKSGKSPQARFSVVESNQFRELTHLSLNLTKGTDATVRTYLSQRLGQTMSWNATLKSQLKQELERAEVAERTATDATERCNQIMLSTETEKRELQLEAKEQMHQEHTKSAEELKRALNEKETEIEKLKETYCKNKEGSATKIEELERRQDLLLKGKSAAENENDKLNNTMSLRDETIKALTADISSLRTQLQSVTDEKNMMEKSLHQTQLQVVSLEQSNESQEKVMTQSDLLRKTAEQGSSEARKNLEDQRTQMEELRQRLLEVEAETTKQRDIIAKYQRDRQEMKRRIKSKVDIIKQQEEVLTQKENEATELMRQIQETTVEKNRTQNENIAREKELNDVRGKLEESAKLLESNQQVITWLNKEINDAQLGRGRNASTFGIGGSASRVGVTPHDHSNVPTSSSAFYPSYITPPDLKGSNTPSLPQYSRTSPITVVHPFPTPVPNRSELKATSASHFKSIPHPLPTHAPNSSEINSASAQTHHGYK</sequence>
<evidence type="ECO:0000256" key="4">
    <source>
        <dbReference type="ARBA" id="ARBA00023212"/>
    </source>
</evidence>
<protein>
    <recommendedName>
        <fullName evidence="8">Spindle assembly abnormal protein 6 N-terminal domain-containing protein</fullName>
    </recommendedName>
</protein>
<feature type="region of interest" description="Disordered" evidence="7">
    <location>
        <begin position="750"/>
        <end position="797"/>
    </location>
</feature>
<accession>A0A7S4V816</accession>
<dbReference type="EMBL" id="HBNS01022861">
    <property type="protein sequence ID" value="CAE4613264.1"/>
    <property type="molecule type" value="Transcribed_RNA"/>
</dbReference>
<dbReference type="InterPro" id="IPR038558">
    <property type="entry name" value="SAS-6_N_sf"/>
</dbReference>
<dbReference type="InterPro" id="IPR032396">
    <property type="entry name" value="SAS-6_N"/>
</dbReference>
<feature type="compositionally biased region" description="Polar residues" evidence="7">
    <location>
        <begin position="527"/>
        <end position="541"/>
    </location>
</feature>
<name>A0A7S4V816_9STRA</name>
<feature type="compositionally biased region" description="Polar residues" evidence="7">
    <location>
        <begin position="107"/>
        <end position="120"/>
    </location>
</feature>
<evidence type="ECO:0000256" key="7">
    <source>
        <dbReference type="SAM" id="MobiDB-lite"/>
    </source>
</evidence>
<dbReference type="PANTHER" id="PTHR44281">
    <property type="entry name" value="SPINDLE ASSEMBLY ABNORMAL PROTEIN 6 HOMOLOG"/>
    <property type="match status" value="1"/>
</dbReference>
<feature type="compositionally biased region" description="Basic and acidic residues" evidence="7">
    <location>
        <begin position="542"/>
        <end position="562"/>
    </location>
</feature>
<dbReference type="PANTHER" id="PTHR44281:SF2">
    <property type="entry name" value="SPINDLE ASSEMBLY ABNORMAL PROTEIN 6 HOMOLOG"/>
    <property type="match status" value="1"/>
</dbReference>
<feature type="compositionally biased region" description="Polar residues" evidence="7">
    <location>
        <begin position="779"/>
        <end position="797"/>
    </location>
</feature>
<feature type="domain" description="Spindle assembly abnormal protein 6 N-terminal" evidence="8">
    <location>
        <begin position="159"/>
        <end position="211"/>
    </location>
</feature>
<evidence type="ECO:0000256" key="5">
    <source>
        <dbReference type="ARBA" id="ARBA00023306"/>
    </source>
</evidence>
<feature type="compositionally biased region" description="Polar residues" evidence="7">
    <location>
        <begin position="78"/>
        <end position="88"/>
    </location>
</feature>
<keyword evidence="3 6" id="KW-0175">Coiled coil</keyword>
<evidence type="ECO:0000259" key="8">
    <source>
        <dbReference type="Pfam" id="PF16531"/>
    </source>
</evidence>
<organism evidence="9">
    <name type="scientific">Ditylum brightwellii</name>
    <dbReference type="NCBI Taxonomy" id="49249"/>
    <lineage>
        <taxon>Eukaryota</taxon>
        <taxon>Sar</taxon>
        <taxon>Stramenopiles</taxon>
        <taxon>Ochrophyta</taxon>
        <taxon>Bacillariophyta</taxon>
        <taxon>Mediophyceae</taxon>
        <taxon>Lithodesmiophycidae</taxon>
        <taxon>Lithodesmiales</taxon>
        <taxon>Lithodesmiaceae</taxon>
        <taxon>Ditylum</taxon>
    </lineage>
</organism>
<feature type="region of interest" description="Disordered" evidence="7">
    <location>
        <begin position="74"/>
        <end position="130"/>
    </location>
</feature>
<evidence type="ECO:0000256" key="3">
    <source>
        <dbReference type="ARBA" id="ARBA00023054"/>
    </source>
</evidence>
<evidence type="ECO:0000256" key="6">
    <source>
        <dbReference type="SAM" id="Coils"/>
    </source>
</evidence>
<dbReference type="AlphaFoldDB" id="A0A7S4V816"/>
<dbReference type="Gene3D" id="2.170.210.20">
    <property type="entry name" value="Spindle assembly abnormal protein 6, N-terminal domain"/>
    <property type="match status" value="1"/>
</dbReference>
<feature type="region of interest" description="Disordered" evidence="7">
    <location>
        <begin position="294"/>
        <end position="319"/>
    </location>
</feature>
<keyword evidence="5" id="KW-0131">Cell cycle</keyword>
<feature type="coiled-coil region" evidence="6">
    <location>
        <begin position="363"/>
        <end position="515"/>
    </location>
</feature>
<dbReference type="Pfam" id="PF16531">
    <property type="entry name" value="SAS-6_N"/>
    <property type="match status" value="1"/>
</dbReference>
<dbReference type="GO" id="GO:0005813">
    <property type="term" value="C:centrosome"/>
    <property type="evidence" value="ECO:0007669"/>
    <property type="project" value="UniProtKB-SubCell"/>
</dbReference>
<comment type="subcellular location">
    <subcellularLocation>
        <location evidence="1">Cytoplasm</location>
        <location evidence="1">Cytoskeleton</location>
        <location evidence="1">Microtubule organizing center</location>
        <location evidence="1">Centrosome</location>
    </subcellularLocation>
</comment>